<dbReference type="AlphaFoldDB" id="A0AAN9E7C0"/>
<protein>
    <submittedName>
        <fullName evidence="1">Uncharacterized protein</fullName>
    </submittedName>
</protein>
<accession>A0AAN9E7C0</accession>
<organism evidence="1 2">
    <name type="scientific">Crotalaria pallida</name>
    <name type="common">Smooth rattlebox</name>
    <name type="synonym">Crotalaria striata</name>
    <dbReference type="NCBI Taxonomy" id="3830"/>
    <lineage>
        <taxon>Eukaryota</taxon>
        <taxon>Viridiplantae</taxon>
        <taxon>Streptophyta</taxon>
        <taxon>Embryophyta</taxon>
        <taxon>Tracheophyta</taxon>
        <taxon>Spermatophyta</taxon>
        <taxon>Magnoliopsida</taxon>
        <taxon>eudicotyledons</taxon>
        <taxon>Gunneridae</taxon>
        <taxon>Pentapetalae</taxon>
        <taxon>rosids</taxon>
        <taxon>fabids</taxon>
        <taxon>Fabales</taxon>
        <taxon>Fabaceae</taxon>
        <taxon>Papilionoideae</taxon>
        <taxon>50 kb inversion clade</taxon>
        <taxon>genistoids sensu lato</taxon>
        <taxon>core genistoids</taxon>
        <taxon>Crotalarieae</taxon>
        <taxon>Crotalaria</taxon>
    </lineage>
</organism>
<comment type="caution">
    <text evidence="1">The sequence shown here is derived from an EMBL/GenBank/DDBJ whole genome shotgun (WGS) entry which is preliminary data.</text>
</comment>
<proteinExistence type="predicted"/>
<reference evidence="1 2" key="1">
    <citation type="submission" date="2024-01" db="EMBL/GenBank/DDBJ databases">
        <title>The genomes of 5 underutilized Papilionoideae crops provide insights into root nodulation and disease resistanc.</title>
        <authorList>
            <person name="Yuan L."/>
        </authorList>
    </citation>
    <scope>NUCLEOTIDE SEQUENCE [LARGE SCALE GENOMIC DNA]</scope>
    <source>
        <strain evidence="1">ZHUSHIDOU_FW_LH</strain>
        <tissue evidence="1">Leaf</tissue>
    </source>
</reference>
<dbReference type="Proteomes" id="UP001372338">
    <property type="component" value="Unassembled WGS sequence"/>
</dbReference>
<keyword evidence="2" id="KW-1185">Reference proteome</keyword>
<gene>
    <name evidence="1" type="ORF">RIF29_33037</name>
</gene>
<sequence>MYFSLQTPPSRQWQSSIDLNSNMVHKLRHSVTFLPLKDLRYVNAALQGHTWFMSSLYDTHQDGEVQYQQFPSESSHGRVLCLKGHDTHDGSWNYYALAWPEALPYNTTFMKGLTFVSYNHYDYGNLFHGLTSMISFVAWHKMNNC</sequence>
<evidence type="ECO:0000313" key="2">
    <source>
        <dbReference type="Proteomes" id="UP001372338"/>
    </source>
</evidence>
<dbReference type="EMBL" id="JAYWIO010000007">
    <property type="protein sequence ID" value="KAK7250534.1"/>
    <property type="molecule type" value="Genomic_DNA"/>
</dbReference>
<evidence type="ECO:0000313" key="1">
    <source>
        <dbReference type="EMBL" id="KAK7250534.1"/>
    </source>
</evidence>
<name>A0AAN9E7C0_CROPI</name>